<feature type="signal peptide" evidence="2">
    <location>
        <begin position="1"/>
        <end position="34"/>
    </location>
</feature>
<organism evidence="3 4">
    <name type="scientific">Streptomyces gulbargensis</name>
    <dbReference type="NCBI Taxonomy" id="364901"/>
    <lineage>
        <taxon>Bacteria</taxon>
        <taxon>Bacillati</taxon>
        <taxon>Actinomycetota</taxon>
        <taxon>Actinomycetes</taxon>
        <taxon>Kitasatosporales</taxon>
        <taxon>Streptomycetaceae</taxon>
        <taxon>Streptomyces</taxon>
    </lineage>
</organism>
<dbReference type="Pfam" id="PF13517">
    <property type="entry name" value="FG-GAP_3"/>
    <property type="match status" value="1"/>
</dbReference>
<proteinExistence type="predicted"/>
<dbReference type="EMBL" id="BAABAJ010000019">
    <property type="protein sequence ID" value="GAA3933656.1"/>
    <property type="molecule type" value="Genomic_DNA"/>
</dbReference>
<dbReference type="InterPro" id="IPR013517">
    <property type="entry name" value="FG-GAP"/>
</dbReference>
<evidence type="ECO:0000256" key="1">
    <source>
        <dbReference type="ARBA" id="ARBA00022729"/>
    </source>
</evidence>
<dbReference type="InterPro" id="IPR028994">
    <property type="entry name" value="Integrin_alpha_N"/>
</dbReference>
<gene>
    <name evidence="3" type="ORF">GCM10022244_47670</name>
</gene>
<keyword evidence="1 2" id="KW-0732">Signal</keyword>
<evidence type="ECO:0000256" key="2">
    <source>
        <dbReference type="SAM" id="SignalP"/>
    </source>
</evidence>
<sequence>MANSTGLNRTGILSRVTVAAITAALVGTTTAAVAADAPAPVGKTSAAAEKATPGAGTFAAESVADAPIGELRAADRNGDLWSYWPNGSGGFEARDKVGSSWNGVSKATQVDQDADGLYDGAWIVSYGTLYWLEWNTDPVNLGSGWGTFNTVVSTASLGGAAADDLLTRDGSGNLYLYLGYGNGRLAPRVKVGTGWHIYNAITGKGDLNNDGKADVIARDGSGNLWLYKGTGNYKAPFGPRVRVGTGWQTYNAVVSTGDVDVDGVADVLARDGSGNLWLYKGTGTTAPAFKPRVKLGTGWNTYRLMF</sequence>
<dbReference type="PANTHER" id="PTHR46580:SF4">
    <property type="entry name" value="ATP_GTP-BINDING PROTEIN"/>
    <property type="match status" value="1"/>
</dbReference>
<dbReference type="Proteomes" id="UP001501000">
    <property type="component" value="Unassembled WGS sequence"/>
</dbReference>
<protein>
    <recommendedName>
        <fullName evidence="5">VCBS repeat-containing protein</fullName>
    </recommendedName>
</protein>
<dbReference type="RefSeq" id="WP_345286179.1">
    <property type="nucleotide sequence ID" value="NZ_BAABAJ010000019.1"/>
</dbReference>
<name>A0ABP7MZV2_9ACTN</name>
<accession>A0ABP7MZV2</accession>
<keyword evidence="4" id="KW-1185">Reference proteome</keyword>
<feature type="chain" id="PRO_5047397913" description="VCBS repeat-containing protein" evidence="2">
    <location>
        <begin position="35"/>
        <end position="306"/>
    </location>
</feature>
<evidence type="ECO:0000313" key="3">
    <source>
        <dbReference type="EMBL" id="GAA3933656.1"/>
    </source>
</evidence>
<dbReference type="PANTHER" id="PTHR46580">
    <property type="entry name" value="SENSOR KINASE-RELATED"/>
    <property type="match status" value="1"/>
</dbReference>
<dbReference type="SUPFAM" id="SSF69318">
    <property type="entry name" value="Integrin alpha N-terminal domain"/>
    <property type="match status" value="1"/>
</dbReference>
<reference evidence="4" key="1">
    <citation type="journal article" date="2019" name="Int. J. Syst. Evol. Microbiol.">
        <title>The Global Catalogue of Microorganisms (GCM) 10K type strain sequencing project: providing services to taxonomists for standard genome sequencing and annotation.</title>
        <authorList>
            <consortium name="The Broad Institute Genomics Platform"/>
            <consortium name="The Broad Institute Genome Sequencing Center for Infectious Disease"/>
            <person name="Wu L."/>
            <person name="Ma J."/>
        </authorList>
    </citation>
    <scope>NUCLEOTIDE SEQUENCE [LARGE SCALE GENOMIC DNA]</scope>
    <source>
        <strain evidence="4">JCM 16956</strain>
    </source>
</reference>
<evidence type="ECO:0000313" key="4">
    <source>
        <dbReference type="Proteomes" id="UP001501000"/>
    </source>
</evidence>
<comment type="caution">
    <text evidence="3">The sequence shown here is derived from an EMBL/GenBank/DDBJ whole genome shotgun (WGS) entry which is preliminary data.</text>
</comment>
<evidence type="ECO:0008006" key="5">
    <source>
        <dbReference type="Google" id="ProtNLM"/>
    </source>
</evidence>